<feature type="compositionally biased region" description="Gly residues" evidence="2">
    <location>
        <begin position="14"/>
        <end position="23"/>
    </location>
</feature>
<reference evidence="3" key="2">
    <citation type="submission" date="2018-03" db="EMBL/GenBank/DDBJ databases">
        <title>The Triticum urartu genome reveals the dynamic nature of wheat genome evolution.</title>
        <authorList>
            <person name="Ling H."/>
            <person name="Ma B."/>
            <person name="Shi X."/>
            <person name="Liu H."/>
            <person name="Dong L."/>
            <person name="Sun H."/>
            <person name="Cao Y."/>
            <person name="Gao Q."/>
            <person name="Zheng S."/>
            <person name="Li Y."/>
            <person name="Yu Y."/>
            <person name="Du H."/>
            <person name="Qi M."/>
            <person name="Li Y."/>
            <person name="Yu H."/>
            <person name="Cui Y."/>
            <person name="Wang N."/>
            <person name="Chen C."/>
            <person name="Wu H."/>
            <person name="Zhao Y."/>
            <person name="Zhang J."/>
            <person name="Li Y."/>
            <person name="Zhou W."/>
            <person name="Zhang B."/>
            <person name="Hu W."/>
            <person name="Eijk M."/>
            <person name="Tang J."/>
            <person name="Witsenboer H."/>
            <person name="Zhao S."/>
            <person name="Li Z."/>
            <person name="Zhang A."/>
            <person name="Wang D."/>
            <person name="Liang C."/>
        </authorList>
    </citation>
    <scope>NUCLEOTIDE SEQUENCE [LARGE SCALE GENOMIC DNA]</scope>
    <source>
        <strain evidence="3">cv. G1812</strain>
    </source>
</reference>
<dbReference type="Proteomes" id="UP000015106">
    <property type="component" value="Chromosome 7"/>
</dbReference>
<proteinExistence type="inferred from homology"/>
<dbReference type="GO" id="GO:0009505">
    <property type="term" value="C:plant-type cell wall"/>
    <property type="evidence" value="ECO:0007669"/>
    <property type="project" value="TreeGrafter"/>
</dbReference>
<evidence type="ECO:0000256" key="2">
    <source>
        <dbReference type="SAM" id="MobiDB-lite"/>
    </source>
</evidence>
<dbReference type="PANTHER" id="PTHR14363">
    <property type="entry name" value="HEPARANASE-RELATED"/>
    <property type="match status" value="1"/>
</dbReference>
<reference evidence="3" key="3">
    <citation type="submission" date="2022-06" db="UniProtKB">
        <authorList>
            <consortium name="EnsemblPlants"/>
        </authorList>
    </citation>
    <scope>IDENTIFICATION</scope>
</reference>
<accession>A0A8R7QY75</accession>
<comment type="similarity">
    <text evidence="1">Belongs to the glycosyl hydrolase 79 family.</text>
</comment>
<dbReference type="Gramene" id="TuG1812G0700001707.01.T02">
    <property type="protein sequence ID" value="TuG1812G0700001707.01.T02"/>
    <property type="gene ID" value="TuG1812G0700001707.01"/>
</dbReference>
<dbReference type="EnsemblPlants" id="TuG1812G0700001707.01.T02">
    <property type="protein sequence ID" value="TuG1812G0700001707.01.T02"/>
    <property type="gene ID" value="TuG1812G0700001707.01"/>
</dbReference>
<dbReference type="InterPro" id="IPR005199">
    <property type="entry name" value="Glyco_hydro_79"/>
</dbReference>
<keyword evidence="4" id="KW-1185">Reference proteome</keyword>
<evidence type="ECO:0008006" key="5">
    <source>
        <dbReference type="Google" id="ProtNLM"/>
    </source>
</evidence>
<evidence type="ECO:0000313" key="4">
    <source>
        <dbReference type="Proteomes" id="UP000015106"/>
    </source>
</evidence>
<protein>
    <recommendedName>
        <fullName evidence="5">Heparanase-like protein 3</fullName>
    </recommendedName>
</protein>
<feature type="compositionally biased region" description="Basic residues" evidence="2">
    <location>
        <begin position="24"/>
        <end position="33"/>
    </location>
</feature>
<dbReference type="AlphaFoldDB" id="A0A8R7QY75"/>
<dbReference type="GO" id="GO:0016020">
    <property type="term" value="C:membrane"/>
    <property type="evidence" value="ECO:0007669"/>
    <property type="project" value="InterPro"/>
</dbReference>
<organism evidence="3 4">
    <name type="scientific">Triticum urartu</name>
    <name type="common">Red wild einkorn</name>
    <name type="synonym">Crithodium urartu</name>
    <dbReference type="NCBI Taxonomy" id="4572"/>
    <lineage>
        <taxon>Eukaryota</taxon>
        <taxon>Viridiplantae</taxon>
        <taxon>Streptophyta</taxon>
        <taxon>Embryophyta</taxon>
        <taxon>Tracheophyta</taxon>
        <taxon>Spermatophyta</taxon>
        <taxon>Magnoliopsida</taxon>
        <taxon>Liliopsida</taxon>
        <taxon>Poales</taxon>
        <taxon>Poaceae</taxon>
        <taxon>BOP clade</taxon>
        <taxon>Pooideae</taxon>
        <taxon>Triticodae</taxon>
        <taxon>Triticeae</taxon>
        <taxon>Triticinae</taxon>
        <taxon>Triticum</taxon>
    </lineage>
</organism>
<reference evidence="4" key="1">
    <citation type="journal article" date="2013" name="Nature">
        <title>Draft genome of the wheat A-genome progenitor Triticum urartu.</title>
        <authorList>
            <person name="Ling H.Q."/>
            <person name="Zhao S."/>
            <person name="Liu D."/>
            <person name="Wang J."/>
            <person name="Sun H."/>
            <person name="Zhang C."/>
            <person name="Fan H."/>
            <person name="Li D."/>
            <person name="Dong L."/>
            <person name="Tao Y."/>
            <person name="Gao C."/>
            <person name="Wu H."/>
            <person name="Li Y."/>
            <person name="Cui Y."/>
            <person name="Guo X."/>
            <person name="Zheng S."/>
            <person name="Wang B."/>
            <person name="Yu K."/>
            <person name="Liang Q."/>
            <person name="Yang W."/>
            <person name="Lou X."/>
            <person name="Chen J."/>
            <person name="Feng M."/>
            <person name="Jian J."/>
            <person name="Zhang X."/>
            <person name="Luo G."/>
            <person name="Jiang Y."/>
            <person name="Liu J."/>
            <person name="Wang Z."/>
            <person name="Sha Y."/>
            <person name="Zhang B."/>
            <person name="Wu H."/>
            <person name="Tang D."/>
            <person name="Shen Q."/>
            <person name="Xue P."/>
            <person name="Zou S."/>
            <person name="Wang X."/>
            <person name="Liu X."/>
            <person name="Wang F."/>
            <person name="Yang Y."/>
            <person name="An X."/>
            <person name="Dong Z."/>
            <person name="Zhang K."/>
            <person name="Zhang X."/>
            <person name="Luo M.C."/>
            <person name="Dvorak J."/>
            <person name="Tong Y."/>
            <person name="Wang J."/>
            <person name="Yang H."/>
            <person name="Li Z."/>
            <person name="Wang D."/>
            <person name="Zhang A."/>
            <person name="Wang J."/>
        </authorList>
    </citation>
    <scope>NUCLEOTIDE SEQUENCE</scope>
    <source>
        <strain evidence="4">cv. G1812</strain>
    </source>
</reference>
<dbReference type="InterPro" id="IPR017853">
    <property type="entry name" value="GH"/>
</dbReference>
<name>A0A8R7QY75_TRIUA</name>
<dbReference type="Pfam" id="PF03662">
    <property type="entry name" value="Glyco_hydro_79n"/>
    <property type="match status" value="1"/>
</dbReference>
<dbReference type="GO" id="GO:0004566">
    <property type="term" value="F:beta-glucuronidase activity"/>
    <property type="evidence" value="ECO:0007669"/>
    <property type="project" value="TreeGrafter"/>
</dbReference>
<evidence type="ECO:0000313" key="3">
    <source>
        <dbReference type="EnsemblPlants" id="TuG1812G0700001707.01.T02"/>
    </source>
</evidence>
<dbReference type="Gene3D" id="3.20.20.80">
    <property type="entry name" value="Glycosidases"/>
    <property type="match status" value="1"/>
</dbReference>
<sequence length="497" mass="54339">VARCGAVPLRTAAGRGGGGVGRRQGGRPRRHRVHRRLHRLRHARLLAAGEVRLRDVQLGQRLPPQPGPLQPNPAQRRQSLLAAGAPAGRHAAGQGDLPHPGRRAAAVRALHQERVGGVRLHSRVPDHGTLGRAQRLLPEVWREGGLRAERSQRDLTNAASFIQYTVSKGYEIHGWELGNELGGKAVGTLIAADQYAKDATFLKWVVEDTYEDSPLKPPLLAPGSFFDKDWFGEFITKTSPDIVSVVSHHIYNLGAGVETGLVKRILNQSYLDGVARQFSDLQQLLKTSGTSAVAWVGEAGGAYNSGHHLVTDAFVFSFWYLDQLGMSAKYNTKTYCRQSFIGGNYGLLNTTTFQPNPDYYSALLWHRLMGTKVLDAKFSGTTNLIRAYAHCAKNSTGITLLLMNLHGNARNDVSLTSEELLVVEASGVTREEYHLLPEGGDIHSQVMLLNGRALTTDADGNIPRMEPIILDAAQPIAIEPLSIVFAHMPNYYAPVCS</sequence>
<feature type="region of interest" description="Disordered" evidence="2">
    <location>
        <begin position="1"/>
        <end position="33"/>
    </location>
</feature>
<dbReference type="SUPFAM" id="SSF51445">
    <property type="entry name" value="(Trans)glycosidases"/>
    <property type="match status" value="1"/>
</dbReference>
<evidence type="ECO:0000256" key="1">
    <source>
        <dbReference type="ARBA" id="ARBA00009800"/>
    </source>
</evidence>
<dbReference type="PANTHER" id="PTHR14363:SF44">
    <property type="entry name" value="HEPARANASE-LIKE PROTEIN 3"/>
    <property type="match status" value="1"/>
</dbReference>